<dbReference type="Proteomes" id="UP000639772">
    <property type="component" value="Chromosome 12"/>
</dbReference>
<gene>
    <name evidence="2" type="ORF">HPP92_022041</name>
</gene>
<name>A0A835PXG0_VANPL</name>
<organism evidence="2 3">
    <name type="scientific">Vanilla planifolia</name>
    <name type="common">Vanilla</name>
    <dbReference type="NCBI Taxonomy" id="51239"/>
    <lineage>
        <taxon>Eukaryota</taxon>
        <taxon>Viridiplantae</taxon>
        <taxon>Streptophyta</taxon>
        <taxon>Embryophyta</taxon>
        <taxon>Tracheophyta</taxon>
        <taxon>Spermatophyta</taxon>
        <taxon>Magnoliopsida</taxon>
        <taxon>Liliopsida</taxon>
        <taxon>Asparagales</taxon>
        <taxon>Orchidaceae</taxon>
        <taxon>Vanilloideae</taxon>
        <taxon>Vanilleae</taxon>
        <taxon>Vanilla</taxon>
    </lineage>
</organism>
<evidence type="ECO:0000256" key="1">
    <source>
        <dbReference type="SAM" id="MobiDB-lite"/>
    </source>
</evidence>
<reference evidence="2 3" key="1">
    <citation type="journal article" date="2020" name="Nat. Food">
        <title>A phased Vanilla planifolia genome enables genetic improvement of flavour and production.</title>
        <authorList>
            <person name="Hasing T."/>
            <person name="Tang H."/>
            <person name="Brym M."/>
            <person name="Khazi F."/>
            <person name="Huang T."/>
            <person name="Chambers A.H."/>
        </authorList>
    </citation>
    <scope>NUCLEOTIDE SEQUENCE [LARGE SCALE GENOMIC DNA]</scope>
    <source>
        <tissue evidence="2">Leaf</tissue>
    </source>
</reference>
<dbReference type="EMBL" id="JADCNM010000012">
    <property type="protein sequence ID" value="KAG0458913.1"/>
    <property type="molecule type" value="Genomic_DNA"/>
</dbReference>
<dbReference type="AlphaFoldDB" id="A0A835PXG0"/>
<accession>A0A835PXG0</accession>
<proteinExistence type="predicted"/>
<protein>
    <submittedName>
        <fullName evidence="2">Uncharacterized protein</fullName>
    </submittedName>
</protein>
<evidence type="ECO:0000313" key="3">
    <source>
        <dbReference type="Proteomes" id="UP000639772"/>
    </source>
</evidence>
<feature type="region of interest" description="Disordered" evidence="1">
    <location>
        <begin position="1"/>
        <end position="26"/>
    </location>
</feature>
<sequence>MPPPPPGGLPRRLPYQPRSASGGTRAVRTSRISIIDYDLGSLPLEVEDYNANSIHLQHCKFGATRKEAFYP</sequence>
<comment type="caution">
    <text evidence="2">The sequence shown here is derived from an EMBL/GenBank/DDBJ whole genome shotgun (WGS) entry which is preliminary data.</text>
</comment>
<evidence type="ECO:0000313" key="2">
    <source>
        <dbReference type="EMBL" id="KAG0458913.1"/>
    </source>
</evidence>